<sequence>MNPRETYGDRLYIPENLSEIQDLIIVMANEAPFFKVVTFYGYPKTIDNEFFRLREGLQAVENKLGAARYAKAAGLTDRAKALFLADPQSATGDACKGVTALMEVYDILEEVRGERYHAGILDFEGILSGD</sequence>
<reference evidence="1 2" key="1">
    <citation type="journal article" date="2013" name="Int. J. Syst. Evol. Microbiol.">
        <title>Sphingomonas kyungheensis sp. nov., a bacterium with ginsenoside-converting activity isolated from soil of a ginseng field.</title>
        <authorList>
            <person name="Son H.M."/>
            <person name="Yang J.E."/>
            <person name="Park Y."/>
            <person name="Han C.K."/>
            <person name="Kim S.G."/>
            <person name="Kook M."/>
            <person name="Yi T.H."/>
        </authorList>
    </citation>
    <scope>NUCLEOTIDE SEQUENCE [LARGE SCALE GENOMIC DNA]</scope>
    <source>
        <strain evidence="1 2">LMG 26582</strain>
    </source>
</reference>
<keyword evidence="2" id="KW-1185">Reference proteome</keyword>
<dbReference type="Proteomes" id="UP001367771">
    <property type="component" value="Unassembled WGS sequence"/>
</dbReference>
<proteinExistence type="predicted"/>
<dbReference type="RefSeq" id="WP_336545005.1">
    <property type="nucleotide sequence ID" value="NZ_JBBBDM010000003.1"/>
</dbReference>
<dbReference type="EMBL" id="JBBBDM010000003">
    <property type="protein sequence ID" value="MEI5687114.1"/>
    <property type="molecule type" value="Genomic_DNA"/>
</dbReference>
<name>A0ABU8H2A2_9SPHN</name>
<gene>
    <name evidence="1" type="ORF">V8201_08495</name>
</gene>
<accession>A0ABU8H2A2</accession>
<evidence type="ECO:0000313" key="1">
    <source>
        <dbReference type="EMBL" id="MEI5687114.1"/>
    </source>
</evidence>
<comment type="caution">
    <text evidence="1">The sequence shown here is derived from an EMBL/GenBank/DDBJ whole genome shotgun (WGS) entry which is preliminary data.</text>
</comment>
<protein>
    <submittedName>
        <fullName evidence="1">Uncharacterized protein</fullName>
    </submittedName>
</protein>
<organism evidence="1 2">
    <name type="scientific">Sphingomonas kyungheensis</name>
    <dbReference type="NCBI Taxonomy" id="1069987"/>
    <lineage>
        <taxon>Bacteria</taxon>
        <taxon>Pseudomonadati</taxon>
        <taxon>Pseudomonadota</taxon>
        <taxon>Alphaproteobacteria</taxon>
        <taxon>Sphingomonadales</taxon>
        <taxon>Sphingomonadaceae</taxon>
        <taxon>Sphingomonas</taxon>
    </lineage>
</organism>
<evidence type="ECO:0000313" key="2">
    <source>
        <dbReference type="Proteomes" id="UP001367771"/>
    </source>
</evidence>